<dbReference type="Pfam" id="PF02371">
    <property type="entry name" value="Transposase_20"/>
    <property type="match status" value="1"/>
</dbReference>
<dbReference type="Pfam" id="PF01548">
    <property type="entry name" value="DEDD_Tnp_IS110"/>
    <property type="match status" value="1"/>
</dbReference>
<dbReference type="GO" id="GO:0003677">
    <property type="term" value="F:DNA binding"/>
    <property type="evidence" value="ECO:0007669"/>
    <property type="project" value="InterPro"/>
</dbReference>
<name>A0A1G7RA23_9RHOB</name>
<feature type="domain" description="Transposase IS116/IS110/IS902 C-terminal" evidence="3">
    <location>
        <begin position="211"/>
        <end position="285"/>
    </location>
</feature>
<dbReference type="EMBL" id="FNBP01000004">
    <property type="protein sequence ID" value="SDG07656.1"/>
    <property type="molecule type" value="Genomic_DNA"/>
</dbReference>
<gene>
    <name evidence="4" type="ORF">SAMN04489759_104323</name>
</gene>
<dbReference type="NCBIfam" id="NF033542">
    <property type="entry name" value="transpos_IS110"/>
    <property type="match status" value="1"/>
</dbReference>
<dbReference type="STRING" id="218672.SAMN04489759_104323"/>
<dbReference type="PANTHER" id="PTHR33055">
    <property type="entry name" value="TRANSPOSASE FOR INSERTION SEQUENCE ELEMENT IS1111A"/>
    <property type="match status" value="1"/>
</dbReference>
<feature type="domain" description="Transposase IS110-like N-terminal" evidence="2">
    <location>
        <begin position="7"/>
        <end position="146"/>
    </location>
</feature>
<proteinExistence type="predicted"/>
<dbReference type="InterPro" id="IPR003346">
    <property type="entry name" value="Transposase_20"/>
</dbReference>
<dbReference type="GO" id="GO:0004803">
    <property type="term" value="F:transposase activity"/>
    <property type="evidence" value="ECO:0007669"/>
    <property type="project" value="InterPro"/>
</dbReference>
<dbReference type="InterPro" id="IPR047650">
    <property type="entry name" value="Transpos_IS110"/>
</dbReference>
<dbReference type="InterPro" id="IPR002525">
    <property type="entry name" value="Transp_IS110-like_N"/>
</dbReference>
<dbReference type="PANTHER" id="PTHR33055:SF3">
    <property type="entry name" value="PUTATIVE TRANSPOSASE FOR IS117-RELATED"/>
    <property type="match status" value="1"/>
</dbReference>
<accession>A0A1G7RA23</accession>
<evidence type="ECO:0000313" key="5">
    <source>
        <dbReference type="Proteomes" id="UP000199399"/>
    </source>
</evidence>
<reference evidence="5" key="1">
    <citation type="submission" date="2016-10" db="EMBL/GenBank/DDBJ databases">
        <authorList>
            <person name="Varghese N."/>
            <person name="Submissions S."/>
        </authorList>
    </citation>
    <scope>NUCLEOTIDE SEQUENCE [LARGE SCALE GENOMIC DNA]</scope>
    <source>
        <strain evidence="5">DSM 16477</strain>
    </source>
</reference>
<evidence type="ECO:0000313" key="4">
    <source>
        <dbReference type="EMBL" id="SDG07656.1"/>
    </source>
</evidence>
<sequence>MNDIRTVGIDLGKNVFHLVCMDEAGEIVKRRKCTRPQLFAFFKKLQPVLVGMEACASAHYIARTLVELGHDARLMPAQFVKPYLGTQKNDFLDAEAIAEAVQRPRLRTVPIKTREQLELQAMHRVRDRLVSRRTAVSNQIRGLLVEHGITMRKGRGGFRGFVPTLLLEDGPLSPAMHSLISGLWEEWLATDCAVKTLTRELERLAREDAACRRLMTVPGIGPLVATAMIAAVADGSAFGRGRDFAAWLGLVPRQMSTGGKTRLGGITKRGNTYLRRLFIHGARSFRLNGDRSRHRIVRPSRWPTSLPGLPGPSSPEDESTKDCLLPAERAQALPHERRAW</sequence>
<protein>
    <submittedName>
        <fullName evidence="4">Transposase</fullName>
    </submittedName>
</protein>
<evidence type="ECO:0000256" key="1">
    <source>
        <dbReference type="SAM" id="MobiDB-lite"/>
    </source>
</evidence>
<feature type="region of interest" description="Disordered" evidence="1">
    <location>
        <begin position="298"/>
        <end position="322"/>
    </location>
</feature>
<dbReference type="GO" id="GO:0006313">
    <property type="term" value="P:DNA transposition"/>
    <property type="evidence" value="ECO:0007669"/>
    <property type="project" value="InterPro"/>
</dbReference>
<keyword evidence="5" id="KW-1185">Reference proteome</keyword>
<organism evidence="4 5">
    <name type="scientific">Sulfitobacter delicatus</name>
    <dbReference type="NCBI Taxonomy" id="218672"/>
    <lineage>
        <taxon>Bacteria</taxon>
        <taxon>Pseudomonadati</taxon>
        <taxon>Pseudomonadota</taxon>
        <taxon>Alphaproteobacteria</taxon>
        <taxon>Rhodobacterales</taxon>
        <taxon>Roseobacteraceae</taxon>
        <taxon>Sulfitobacter</taxon>
    </lineage>
</organism>
<dbReference type="Proteomes" id="UP000199399">
    <property type="component" value="Unassembled WGS sequence"/>
</dbReference>
<evidence type="ECO:0000259" key="3">
    <source>
        <dbReference type="Pfam" id="PF02371"/>
    </source>
</evidence>
<dbReference type="AlphaFoldDB" id="A0A1G7RA23"/>
<evidence type="ECO:0000259" key="2">
    <source>
        <dbReference type="Pfam" id="PF01548"/>
    </source>
</evidence>